<organism evidence="2 3">
    <name type="scientific">Phytophthora megakarya</name>
    <dbReference type="NCBI Taxonomy" id="4795"/>
    <lineage>
        <taxon>Eukaryota</taxon>
        <taxon>Sar</taxon>
        <taxon>Stramenopiles</taxon>
        <taxon>Oomycota</taxon>
        <taxon>Peronosporomycetes</taxon>
        <taxon>Peronosporales</taxon>
        <taxon>Peronosporaceae</taxon>
        <taxon>Phytophthora</taxon>
    </lineage>
</organism>
<keyword evidence="2" id="KW-0695">RNA-directed DNA polymerase</keyword>
<feature type="region of interest" description="Disordered" evidence="1">
    <location>
        <begin position="210"/>
        <end position="260"/>
    </location>
</feature>
<feature type="compositionally biased region" description="Polar residues" evidence="1">
    <location>
        <begin position="216"/>
        <end position="229"/>
    </location>
</feature>
<gene>
    <name evidence="2" type="ORF">PHMEG_0006629</name>
</gene>
<protein>
    <submittedName>
        <fullName evidence="2">Reverse transcriptase</fullName>
    </submittedName>
</protein>
<proteinExistence type="predicted"/>
<reference evidence="3" key="1">
    <citation type="submission" date="2017-03" db="EMBL/GenBank/DDBJ databases">
        <title>Phytopthora megakarya and P. palmivora, two closely related causual agents of cacao black pod achieved similar genome size and gene model numbers by different mechanisms.</title>
        <authorList>
            <person name="Ali S."/>
            <person name="Shao J."/>
            <person name="Larry D.J."/>
            <person name="Kronmiller B."/>
            <person name="Shen D."/>
            <person name="Strem M.D."/>
            <person name="Melnick R.L."/>
            <person name="Guiltinan M.J."/>
            <person name="Tyler B.M."/>
            <person name="Meinhardt L.W."/>
            <person name="Bailey B.A."/>
        </authorList>
    </citation>
    <scope>NUCLEOTIDE SEQUENCE [LARGE SCALE GENOMIC DNA]</scope>
    <source>
        <strain evidence="3">zdho120</strain>
    </source>
</reference>
<keyword evidence="2" id="KW-0808">Transferase</keyword>
<dbReference type="EMBL" id="NBNE01000479">
    <property type="protein sequence ID" value="OWZ19162.1"/>
    <property type="molecule type" value="Genomic_DNA"/>
</dbReference>
<accession>A0A225WNG2</accession>
<dbReference type="InterPro" id="IPR036397">
    <property type="entry name" value="RNaseH_sf"/>
</dbReference>
<evidence type="ECO:0000256" key="1">
    <source>
        <dbReference type="SAM" id="MobiDB-lite"/>
    </source>
</evidence>
<dbReference type="AlphaFoldDB" id="A0A225WNG2"/>
<feature type="compositionally biased region" description="Low complexity" evidence="1">
    <location>
        <begin position="230"/>
        <end position="243"/>
    </location>
</feature>
<dbReference type="GO" id="GO:0003964">
    <property type="term" value="F:RNA-directed DNA polymerase activity"/>
    <property type="evidence" value="ECO:0007669"/>
    <property type="project" value="UniProtKB-KW"/>
</dbReference>
<dbReference type="PANTHER" id="PTHR37984:SF5">
    <property type="entry name" value="PROTEIN NYNRIN-LIKE"/>
    <property type="match status" value="1"/>
</dbReference>
<name>A0A225WNG2_9STRA</name>
<comment type="caution">
    <text evidence="2">The sequence shown here is derived from an EMBL/GenBank/DDBJ whole genome shotgun (WGS) entry which is preliminary data.</text>
</comment>
<sequence>MRQSAAIAYRPQGNGKAERAVQTLKRALKMYVADVNQQDCDDYAERLMFALDTAHDRVRGEMSFFLVHGRDPRSTLEAVISVVLTRRRDRDARRWAPDSDTKDRGDQQWINEDLAQTFYKKGLFLFLLDDPVMKVLSPTLIGELQGPTLEPAETPRQLEAATQLLRMLKDVGMAFNASELVDLETSVIQRSARTLHEKLEPLVGSVIQREPVKLTPTRNPENQTGSSQYASATSEAESDSSADLQRMPLGPSGAETYDPDNLNIDTPRQAVIGSAGATSAPSTTTPRIRVSAISELKEYSGKDHDEDRARSWQGKVKSAFVRDQAPDSEKCLVLSDLLTGPARNWYRQLSRSTKSNRKSLFEAFQTRYRGRGVSGMRPYYQAKKLSDAMARRPQVELFIETLDDRDPPRQLVLLRVTDSEDLEETLRAGNIFPEDIENNMAVLPEVDATTKEVTINDIRVDDPHATSEEHGRLRRIIWKRRHLLIEAGNALPPVAYGAICDIHGLLSVTIITTSTPSRASPIVVIIKANGVDIHLCIDYQVVNSLMRLMVYPMPLINDLLEDLDKALWDCSLDMASVDEDAVRVEERPQIYQRTVDNALYGHMRIKPDQDRSNPVDVFKEGEPEPELKPSVLVRRSYVDDILVTGDTWESMSNSVVKLFGICDRWDMSISVAKSYWGRRKVAYLGHEVSSAGLEAKPKELETIANLPFPTKLKGMQSFLGSLTYYSRFIEDFAVYAVILYELREADCHEIARMNSEGTQKTRADDGLITGGERDRRRVVICGDSNLVIRQMQSEMDCKAPGL</sequence>
<keyword evidence="2" id="KW-0548">Nucleotidyltransferase</keyword>
<dbReference type="InterPro" id="IPR043128">
    <property type="entry name" value="Rev_trsase/Diguanyl_cyclase"/>
</dbReference>
<dbReference type="Gene3D" id="3.10.10.10">
    <property type="entry name" value="HIV Type 1 Reverse Transcriptase, subunit A, domain 1"/>
    <property type="match status" value="1"/>
</dbReference>
<dbReference type="PANTHER" id="PTHR37984">
    <property type="entry name" value="PROTEIN CBG26694"/>
    <property type="match status" value="1"/>
</dbReference>
<evidence type="ECO:0000313" key="2">
    <source>
        <dbReference type="EMBL" id="OWZ19162.1"/>
    </source>
</evidence>
<keyword evidence="3" id="KW-1185">Reference proteome</keyword>
<evidence type="ECO:0000313" key="3">
    <source>
        <dbReference type="Proteomes" id="UP000198211"/>
    </source>
</evidence>
<dbReference type="InterPro" id="IPR050951">
    <property type="entry name" value="Retrovirus_Pol_polyprotein"/>
</dbReference>
<dbReference type="Gene3D" id="3.30.420.10">
    <property type="entry name" value="Ribonuclease H-like superfamily/Ribonuclease H"/>
    <property type="match status" value="1"/>
</dbReference>
<dbReference type="Gene3D" id="3.30.70.270">
    <property type="match status" value="2"/>
</dbReference>
<dbReference type="SUPFAM" id="SSF56672">
    <property type="entry name" value="DNA/RNA polymerases"/>
    <property type="match status" value="1"/>
</dbReference>
<dbReference type="Proteomes" id="UP000198211">
    <property type="component" value="Unassembled WGS sequence"/>
</dbReference>
<dbReference type="InterPro" id="IPR043502">
    <property type="entry name" value="DNA/RNA_pol_sf"/>
</dbReference>
<dbReference type="GO" id="GO:0003676">
    <property type="term" value="F:nucleic acid binding"/>
    <property type="evidence" value="ECO:0007669"/>
    <property type="project" value="InterPro"/>
</dbReference>